<dbReference type="AlphaFoldDB" id="A0A9X4LAV5"/>
<reference evidence="1" key="1">
    <citation type="submission" date="2022-05" db="EMBL/GenBank/DDBJ databases">
        <title>Comparative genomics of Staphylococcus equorum isolates.</title>
        <authorList>
            <person name="Luelf R.H."/>
        </authorList>
    </citation>
    <scope>NUCLEOTIDE SEQUENCE</scope>
    <source>
        <strain evidence="1">TMW 2.2497</strain>
    </source>
</reference>
<name>A0A9X4LAV5_9STAP</name>
<organism evidence="1 2">
    <name type="scientific">Staphylococcus equorum</name>
    <dbReference type="NCBI Taxonomy" id="246432"/>
    <lineage>
        <taxon>Bacteria</taxon>
        <taxon>Bacillati</taxon>
        <taxon>Bacillota</taxon>
        <taxon>Bacilli</taxon>
        <taxon>Bacillales</taxon>
        <taxon>Staphylococcaceae</taxon>
        <taxon>Staphylococcus</taxon>
    </lineage>
</organism>
<protein>
    <submittedName>
        <fullName evidence="1">Uncharacterized protein</fullName>
    </submittedName>
</protein>
<gene>
    <name evidence="1" type="ORF">M4L89_12475</name>
</gene>
<evidence type="ECO:0000313" key="2">
    <source>
        <dbReference type="Proteomes" id="UP001152422"/>
    </source>
</evidence>
<dbReference type="EMBL" id="JAMBQA010000008">
    <property type="protein sequence ID" value="MDG0847044.1"/>
    <property type="molecule type" value="Genomic_DNA"/>
</dbReference>
<comment type="caution">
    <text evidence="1">The sequence shown here is derived from an EMBL/GenBank/DDBJ whole genome shotgun (WGS) entry which is preliminary data.</text>
</comment>
<evidence type="ECO:0000313" key="1">
    <source>
        <dbReference type="EMBL" id="MDG0847044.1"/>
    </source>
</evidence>
<sequence>MSKEATSYQLEQEADRLFVQMMRTLAEAVDNRCLVHGRLRYIDVPLLNKSIHLIMIYRQIDTINQLSKELNLAFATINRMIRVSEAQTVNRKSVDKVIEFMYKTADEYEKNYK</sequence>
<dbReference type="RefSeq" id="WP_107518138.1">
    <property type="nucleotide sequence ID" value="NZ_JAMBPY010000008.1"/>
</dbReference>
<proteinExistence type="predicted"/>
<dbReference type="Proteomes" id="UP001152422">
    <property type="component" value="Unassembled WGS sequence"/>
</dbReference>
<keyword evidence="2" id="KW-1185">Reference proteome</keyword>
<accession>A0A9X4LAV5</accession>